<protein>
    <recommendedName>
        <fullName evidence="5">Mu-like prophage FluMu N-terminal domain-containing protein</fullName>
    </recommendedName>
</protein>
<evidence type="ECO:0000313" key="2">
    <source>
        <dbReference type="EMBL" id="MBM9936540.1"/>
    </source>
</evidence>
<accession>A0AAW4GIX2</accession>
<evidence type="ECO:0000313" key="1">
    <source>
        <dbReference type="EMBL" id="MBM9913982.1"/>
    </source>
</evidence>
<dbReference type="EMBL" id="JAFFTA010000017">
    <property type="protein sequence ID" value="MBM9913982.1"/>
    <property type="molecule type" value="Genomic_DNA"/>
</dbReference>
<proteinExistence type="predicted"/>
<dbReference type="RefSeq" id="WP_205404933.1">
    <property type="nucleotide sequence ID" value="NZ_JAFFTA010000017.1"/>
</dbReference>
<dbReference type="SUPFAM" id="SSF160059">
    <property type="entry name" value="PriA/YqbF domain"/>
    <property type="match status" value="1"/>
</dbReference>
<sequence length="121" mass="12978">MANQQIIVKSRQERGRWRAGRHFTRQGETIDVADLKKGQLDAIKGDPELIVQEVESKGEPTADEVAIARQKAATKSAAGKKAWGEAEVKAQAAAGLDAAAWEALAPAERVPQIEAHLGKEG</sequence>
<reference evidence="1" key="2">
    <citation type="submission" date="2021-01" db="EMBL/GenBank/DDBJ databases">
        <authorList>
            <person name="Yu Y."/>
        </authorList>
    </citation>
    <scope>NUCLEOTIDE SEQUENCE</scope>
    <source>
        <strain evidence="1">As-5</strain>
        <strain evidence="2">As-6</strain>
    </source>
</reference>
<organism evidence="1 4">
    <name type="scientific">Stenotrophomonas lactitubi</name>
    <dbReference type="NCBI Taxonomy" id="2045214"/>
    <lineage>
        <taxon>Bacteria</taxon>
        <taxon>Pseudomonadati</taxon>
        <taxon>Pseudomonadota</taxon>
        <taxon>Gammaproteobacteria</taxon>
        <taxon>Lysobacterales</taxon>
        <taxon>Lysobacteraceae</taxon>
        <taxon>Stenotrophomonas</taxon>
    </lineage>
</organism>
<evidence type="ECO:0000313" key="4">
    <source>
        <dbReference type="Proteomes" id="UP000784064"/>
    </source>
</evidence>
<dbReference type="AlphaFoldDB" id="A0AAW4GIX2"/>
<gene>
    <name evidence="1" type="ORF">JJW18_10895</name>
    <name evidence="2" type="ORF">JJW19_00145</name>
</gene>
<dbReference type="Proteomes" id="UP000749453">
    <property type="component" value="Unassembled WGS sequence"/>
</dbReference>
<keyword evidence="3" id="KW-1185">Reference proteome</keyword>
<name>A0AAW4GIX2_9GAMM</name>
<reference evidence="3" key="1">
    <citation type="submission" date="2021-01" db="EMBL/GenBank/DDBJ databases">
        <title>Stenotrophomonas maltophilia.</title>
        <authorList>
            <person name="Yu Y."/>
        </authorList>
    </citation>
    <scope>NUCLEOTIDE SEQUENCE [LARGE SCALE GENOMIC DNA]</scope>
    <source>
        <strain evidence="3">As-6</strain>
    </source>
</reference>
<evidence type="ECO:0008006" key="5">
    <source>
        <dbReference type="Google" id="ProtNLM"/>
    </source>
</evidence>
<dbReference type="Proteomes" id="UP000784064">
    <property type="component" value="Unassembled WGS sequence"/>
</dbReference>
<evidence type="ECO:0000313" key="3">
    <source>
        <dbReference type="Proteomes" id="UP000749453"/>
    </source>
</evidence>
<dbReference type="Gene3D" id="3.40.5.80">
    <property type="match status" value="1"/>
</dbReference>
<comment type="caution">
    <text evidence="1">The sequence shown here is derived from an EMBL/GenBank/DDBJ whole genome shotgun (WGS) entry which is preliminary data.</text>
</comment>
<dbReference type="EMBL" id="JAFFTB010000001">
    <property type="protein sequence ID" value="MBM9936540.1"/>
    <property type="molecule type" value="Genomic_DNA"/>
</dbReference>